<evidence type="ECO:0000313" key="6">
    <source>
        <dbReference type="Proteomes" id="UP000282106"/>
    </source>
</evidence>
<dbReference type="Pfam" id="PF00578">
    <property type="entry name" value="AhpC-TSA"/>
    <property type="match status" value="1"/>
</dbReference>
<dbReference type="Gene3D" id="3.40.30.10">
    <property type="entry name" value="Glutaredoxin"/>
    <property type="match status" value="1"/>
</dbReference>
<gene>
    <name evidence="5" type="ORF">ED208_05730</name>
</gene>
<feature type="transmembrane region" description="Helical" evidence="3">
    <location>
        <begin position="65"/>
        <end position="87"/>
    </location>
</feature>
<dbReference type="InterPro" id="IPR017937">
    <property type="entry name" value="Thioredoxin_CS"/>
</dbReference>
<dbReference type="InterPro" id="IPR036249">
    <property type="entry name" value="Thioredoxin-like_sf"/>
</dbReference>
<evidence type="ECO:0000256" key="2">
    <source>
        <dbReference type="SAM" id="MobiDB-lite"/>
    </source>
</evidence>
<dbReference type="GO" id="GO:0016209">
    <property type="term" value="F:antioxidant activity"/>
    <property type="evidence" value="ECO:0007669"/>
    <property type="project" value="InterPro"/>
</dbReference>
<reference evidence="5 6" key="1">
    <citation type="submission" date="2018-10" db="EMBL/GenBank/DDBJ databases">
        <authorList>
            <person name="Chen W.-M."/>
        </authorList>
    </citation>
    <scope>NUCLEOTIDE SEQUENCE [LARGE SCALE GENOMIC DNA]</scope>
    <source>
        <strain evidence="5 6">THS-13</strain>
    </source>
</reference>
<organism evidence="5 6">
    <name type="scientific">Stagnimonas aquatica</name>
    <dbReference type="NCBI Taxonomy" id="2689987"/>
    <lineage>
        <taxon>Bacteria</taxon>
        <taxon>Pseudomonadati</taxon>
        <taxon>Pseudomonadota</taxon>
        <taxon>Gammaproteobacteria</taxon>
        <taxon>Nevskiales</taxon>
        <taxon>Nevskiaceae</taxon>
        <taxon>Stagnimonas</taxon>
    </lineage>
</organism>
<feature type="compositionally biased region" description="Basic and acidic residues" evidence="2">
    <location>
        <begin position="1"/>
        <end position="12"/>
    </location>
</feature>
<comment type="caution">
    <text evidence="5">The sequence shown here is derived from an EMBL/GenBank/DDBJ whole genome shotgun (WGS) entry which is preliminary data.</text>
</comment>
<keyword evidence="3" id="KW-0472">Membrane</keyword>
<keyword evidence="3" id="KW-0812">Transmembrane</keyword>
<name>A0A3N0VGP7_9GAMM</name>
<proteinExistence type="predicted"/>
<dbReference type="SUPFAM" id="SSF52833">
    <property type="entry name" value="Thioredoxin-like"/>
    <property type="match status" value="1"/>
</dbReference>
<evidence type="ECO:0000256" key="1">
    <source>
        <dbReference type="ARBA" id="ARBA00023284"/>
    </source>
</evidence>
<feature type="domain" description="Thioredoxin" evidence="4">
    <location>
        <begin position="88"/>
        <end position="234"/>
    </location>
</feature>
<dbReference type="InterPro" id="IPR050553">
    <property type="entry name" value="Thioredoxin_ResA/DsbE_sf"/>
</dbReference>
<evidence type="ECO:0000313" key="5">
    <source>
        <dbReference type="EMBL" id="ROH91875.1"/>
    </source>
</evidence>
<dbReference type="PROSITE" id="PS00194">
    <property type="entry name" value="THIOREDOXIN_1"/>
    <property type="match status" value="1"/>
</dbReference>
<dbReference type="PANTHER" id="PTHR42852:SF13">
    <property type="entry name" value="PROTEIN DIPZ"/>
    <property type="match status" value="1"/>
</dbReference>
<protein>
    <submittedName>
        <fullName evidence="5">TlpA family protein disulfide reductase</fullName>
    </submittedName>
</protein>
<keyword evidence="1" id="KW-0676">Redox-active center</keyword>
<dbReference type="CDD" id="cd02966">
    <property type="entry name" value="TlpA_like_family"/>
    <property type="match status" value="1"/>
</dbReference>
<keyword evidence="3" id="KW-1133">Transmembrane helix</keyword>
<dbReference type="PROSITE" id="PS51352">
    <property type="entry name" value="THIOREDOXIN_2"/>
    <property type="match status" value="1"/>
</dbReference>
<dbReference type="Proteomes" id="UP000282106">
    <property type="component" value="Unassembled WGS sequence"/>
</dbReference>
<accession>A0A3N0VGP7</accession>
<keyword evidence="6" id="KW-1185">Reference proteome</keyword>
<evidence type="ECO:0000256" key="3">
    <source>
        <dbReference type="SAM" id="Phobius"/>
    </source>
</evidence>
<dbReference type="InParanoid" id="A0A3N0VGP7"/>
<dbReference type="PANTHER" id="PTHR42852">
    <property type="entry name" value="THIOL:DISULFIDE INTERCHANGE PROTEIN DSBE"/>
    <property type="match status" value="1"/>
</dbReference>
<evidence type="ECO:0000259" key="4">
    <source>
        <dbReference type="PROSITE" id="PS51352"/>
    </source>
</evidence>
<dbReference type="EMBL" id="RJVO01000002">
    <property type="protein sequence ID" value="ROH91875.1"/>
    <property type="molecule type" value="Genomic_DNA"/>
</dbReference>
<dbReference type="GO" id="GO:0015036">
    <property type="term" value="F:disulfide oxidoreductase activity"/>
    <property type="evidence" value="ECO:0007669"/>
    <property type="project" value="UniProtKB-ARBA"/>
</dbReference>
<dbReference type="InterPro" id="IPR000866">
    <property type="entry name" value="AhpC/TSA"/>
</dbReference>
<feature type="region of interest" description="Disordered" evidence="2">
    <location>
        <begin position="1"/>
        <end position="33"/>
    </location>
</feature>
<sequence length="239" mass="26649">MEQPVDRSDAARQYRHRPWRRAGGLQPGGRPGRRLVPARVQRLWREPDRLQPQRHPRRPRRRAAAVSRLGLLGACLALGLIAAPAWALDPGEAAPEVAGRHLLHADQRVRLSELRGKLVIVDFWATWCGPCVLSMPQLDGLRDKLHAEGLGERFEIIGVNVDDDPARARRFLELHPVRYPVISDLIGLAAKRYAPPKLPSAYLVGADGQVKFIYYGHGEGYAETLEEKLRELLAAEAAG</sequence>
<dbReference type="AlphaFoldDB" id="A0A3N0VGP7"/>
<dbReference type="InterPro" id="IPR013766">
    <property type="entry name" value="Thioredoxin_domain"/>
</dbReference>